<organism evidence="2 3">
    <name type="scientific">Sporisorium reilianum (strain SRZ2)</name>
    <name type="common">Maize head smut fungus</name>
    <dbReference type="NCBI Taxonomy" id="999809"/>
    <lineage>
        <taxon>Eukaryota</taxon>
        <taxon>Fungi</taxon>
        <taxon>Dikarya</taxon>
        <taxon>Basidiomycota</taxon>
        <taxon>Ustilaginomycotina</taxon>
        <taxon>Ustilaginomycetes</taxon>
        <taxon>Ustilaginales</taxon>
        <taxon>Ustilaginaceae</taxon>
        <taxon>Sporisorium</taxon>
    </lineage>
</organism>
<feature type="compositionally biased region" description="Basic and acidic residues" evidence="1">
    <location>
        <begin position="140"/>
        <end position="168"/>
    </location>
</feature>
<dbReference type="eggNOG" id="ENOG502SD5M">
    <property type="taxonomic scope" value="Eukaryota"/>
</dbReference>
<dbReference type="EMBL" id="FQ311441">
    <property type="protein sequence ID" value="CBQ70576.1"/>
    <property type="molecule type" value="Genomic_DNA"/>
</dbReference>
<accession>E6ZTL9</accession>
<feature type="compositionally biased region" description="Basic and acidic residues" evidence="1">
    <location>
        <begin position="83"/>
        <end position="112"/>
    </location>
</feature>
<name>E6ZTL9_SPORE</name>
<feature type="compositionally biased region" description="Basic residues" evidence="1">
    <location>
        <begin position="208"/>
        <end position="225"/>
    </location>
</feature>
<dbReference type="HOGENOM" id="CLU_891972_0_0_1"/>
<keyword evidence="3" id="KW-1185">Reference proteome</keyword>
<sequence>MTDPASTISLASVPDTELDAYIADLILQKSKAKQARSHHQGIAAYLDDDDTSSAAKVPSTNKRFLASVIRNVEGHNQALLRQQAREERLPSTGDRRTSTDRDEGPSRLRGWSDDEEDASDGRSAGRSTGNGEDGLGLSSKMDKYFEEGSERTRGEARADSHRRSDRHASTKSSSSRHRERSPHESRRDKSKSSRDDRSSRRSEDARSHRSSSTHKSSERHHSHRSSHTERQDGSDDERRRRRRKRKDNSEHRHREKDRKRSASPPTQPPKKAREWDLGKESLAF</sequence>
<evidence type="ECO:0000313" key="3">
    <source>
        <dbReference type="Proteomes" id="UP000008867"/>
    </source>
</evidence>
<evidence type="ECO:0000256" key="1">
    <source>
        <dbReference type="SAM" id="MobiDB-lite"/>
    </source>
</evidence>
<gene>
    <name evidence="2" type="ORF">sr10237</name>
</gene>
<dbReference type="OrthoDB" id="2431475at2759"/>
<dbReference type="PANTHER" id="PTHR40132:SF1">
    <property type="entry name" value="PRE-MRNA-SPLICING FACTOR 38B"/>
    <property type="match status" value="1"/>
</dbReference>
<feature type="compositionally biased region" description="Basic and acidic residues" evidence="1">
    <location>
        <begin position="226"/>
        <end position="238"/>
    </location>
</feature>
<reference evidence="2 3" key="1">
    <citation type="journal article" date="2010" name="Science">
        <title>Pathogenicity determinants in smut fungi revealed by genome comparison.</title>
        <authorList>
            <person name="Schirawski J."/>
            <person name="Mannhaupt G."/>
            <person name="Muench K."/>
            <person name="Brefort T."/>
            <person name="Schipper K."/>
            <person name="Doehlemann G."/>
            <person name="Di Stasio M."/>
            <person name="Roessel N."/>
            <person name="Mendoza-Mendoza A."/>
            <person name="Pester D."/>
            <person name="Mueller O."/>
            <person name="Winterberg B."/>
            <person name="Meyer E."/>
            <person name="Ghareeb H."/>
            <person name="Wollenberg T."/>
            <person name="Muensterkoetter M."/>
            <person name="Wong P."/>
            <person name="Walter M."/>
            <person name="Stukenbrock E."/>
            <person name="Gueldener U."/>
            <person name="Kahmann R."/>
        </authorList>
    </citation>
    <scope>NUCLEOTIDE SEQUENCE [LARGE SCALE GENOMIC DNA]</scope>
    <source>
        <strain evidence="3">SRZ2</strain>
    </source>
</reference>
<dbReference type="Proteomes" id="UP000008867">
    <property type="component" value="Chromosome 2"/>
</dbReference>
<dbReference type="VEuPathDB" id="FungiDB:sr10237"/>
<feature type="compositionally biased region" description="Basic and acidic residues" evidence="1">
    <location>
        <begin position="181"/>
        <end position="207"/>
    </location>
</feature>
<protein>
    <submittedName>
        <fullName evidence="2">Uncharacterized protein</fullName>
    </submittedName>
</protein>
<feature type="compositionally biased region" description="Basic and acidic residues" evidence="1">
    <location>
        <begin position="271"/>
        <end position="284"/>
    </location>
</feature>
<proteinExistence type="predicted"/>
<dbReference type="PANTHER" id="PTHR40132">
    <property type="entry name" value="PRE-MRNA-SPLICING FACTOR 38B"/>
    <property type="match status" value="1"/>
</dbReference>
<dbReference type="AlphaFoldDB" id="E6ZTL9"/>
<evidence type="ECO:0000313" key="2">
    <source>
        <dbReference type="EMBL" id="CBQ70576.1"/>
    </source>
</evidence>
<feature type="region of interest" description="Disordered" evidence="1">
    <location>
        <begin position="76"/>
        <end position="284"/>
    </location>
</feature>